<dbReference type="EMBL" id="GEDG01018441">
    <property type="protein sequence ID" value="JAP20791.1"/>
    <property type="molecule type" value="Transcribed_RNA"/>
</dbReference>
<dbReference type="EMBL" id="GEDG01011316">
    <property type="protein sequence ID" value="JAP27300.1"/>
    <property type="molecule type" value="Transcribed_RNA"/>
</dbReference>
<reference evidence="1" key="1">
    <citation type="submission" date="2015-12" db="EMBL/GenBank/DDBJ databases">
        <title>Gene expression during late stages of embryo sac development: a critical building block for successful pollen-pistil interactions.</title>
        <authorList>
            <person name="Liu Y."/>
            <person name="Joly V."/>
            <person name="Sabar M."/>
            <person name="Matton D.P."/>
        </authorList>
    </citation>
    <scope>NUCLEOTIDE SEQUENCE</scope>
</reference>
<sequence length="85" mass="9424">MTKFSPKSLSSILKLRAKSNTTTYIGTEGVLNWNTISAKTTRKSQAYTGNASLSIKNPTKKNLREMLIIALHNKGVTGQSIRIHY</sequence>
<proteinExistence type="predicted"/>
<accession>A0A0V0HL04</accession>
<organism evidence="1">
    <name type="scientific">Solanum chacoense</name>
    <name type="common">Chaco potato</name>
    <dbReference type="NCBI Taxonomy" id="4108"/>
    <lineage>
        <taxon>Eukaryota</taxon>
        <taxon>Viridiplantae</taxon>
        <taxon>Streptophyta</taxon>
        <taxon>Embryophyta</taxon>
        <taxon>Tracheophyta</taxon>
        <taxon>Spermatophyta</taxon>
        <taxon>Magnoliopsida</taxon>
        <taxon>eudicotyledons</taxon>
        <taxon>Gunneridae</taxon>
        <taxon>Pentapetalae</taxon>
        <taxon>asterids</taxon>
        <taxon>lamiids</taxon>
        <taxon>Solanales</taxon>
        <taxon>Solanaceae</taxon>
        <taxon>Solanoideae</taxon>
        <taxon>Solaneae</taxon>
        <taxon>Solanum</taxon>
    </lineage>
</organism>
<evidence type="ECO:0000313" key="1">
    <source>
        <dbReference type="EMBL" id="JAP20791.1"/>
    </source>
</evidence>
<dbReference type="AlphaFoldDB" id="A0A0V0HL04"/>
<name>A0A0V0HL04_SOLCH</name>
<protein>
    <submittedName>
        <fullName evidence="1">Putative ovule protein</fullName>
    </submittedName>
</protein>